<name>A0A0V0HGP2_SOLCH</name>
<dbReference type="EMBL" id="GEDG01019826">
    <property type="protein sequence ID" value="JAP19617.1"/>
    <property type="molecule type" value="Transcribed_RNA"/>
</dbReference>
<sequence>MAHISEMKVTDAFRSDGISQSLDCSNQRVSHTHSSGLSAGLTAADIWSCDIENMLSQGSPQLRSRSIWLFPSQILRFKQLKYSATTGLTKFQKSRKYLSQSLTKIILVAQCLH</sequence>
<organism evidence="1">
    <name type="scientific">Solanum chacoense</name>
    <name type="common">Chaco potato</name>
    <dbReference type="NCBI Taxonomy" id="4108"/>
    <lineage>
        <taxon>Eukaryota</taxon>
        <taxon>Viridiplantae</taxon>
        <taxon>Streptophyta</taxon>
        <taxon>Embryophyta</taxon>
        <taxon>Tracheophyta</taxon>
        <taxon>Spermatophyta</taxon>
        <taxon>Magnoliopsida</taxon>
        <taxon>eudicotyledons</taxon>
        <taxon>Gunneridae</taxon>
        <taxon>Pentapetalae</taxon>
        <taxon>asterids</taxon>
        <taxon>lamiids</taxon>
        <taxon>Solanales</taxon>
        <taxon>Solanaceae</taxon>
        <taxon>Solanoideae</taxon>
        <taxon>Solaneae</taxon>
        <taxon>Solanum</taxon>
    </lineage>
</organism>
<proteinExistence type="predicted"/>
<dbReference type="AlphaFoldDB" id="A0A0V0HGP2"/>
<reference evidence="1" key="1">
    <citation type="submission" date="2015-12" db="EMBL/GenBank/DDBJ databases">
        <title>Gene expression during late stages of embryo sac development: a critical building block for successful pollen-pistil interactions.</title>
        <authorList>
            <person name="Liu Y."/>
            <person name="Joly V."/>
            <person name="Sabar M."/>
            <person name="Matton D.P."/>
        </authorList>
    </citation>
    <scope>NUCLEOTIDE SEQUENCE</scope>
</reference>
<evidence type="ECO:0000313" key="1">
    <source>
        <dbReference type="EMBL" id="JAP19617.1"/>
    </source>
</evidence>
<accession>A0A0V0HGP2</accession>
<protein>
    <submittedName>
        <fullName evidence="1">Putative ovule protein</fullName>
    </submittedName>
</protein>